<reference evidence="2 3" key="1">
    <citation type="journal article" date="2010" name="Nature">
        <title>The sequence and de novo assembly of the giant panda genome.</title>
        <authorList>
            <person name="Li R."/>
            <person name="Fan W."/>
            <person name="Tian G."/>
            <person name="Zhu H."/>
            <person name="He L."/>
            <person name="Cai J."/>
            <person name="Huang Q."/>
            <person name="Cai Q."/>
            <person name="Li B."/>
            <person name="Bai Y."/>
            <person name="Zhang Z."/>
            <person name="Zhang Y."/>
            <person name="Wang W."/>
            <person name="Li J."/>
            <person name="Wei F."/>
            <person name="Li H."/>
            <person name="Jian M."/>
            <person name="Li J."/>
            <person name="Zhang Z."/>
            <person name="Nielsen R."/>
            <person name="Li D."/>
            <person name="Gu W."/>
            <person name="Yang Z."/>
            <person name="Xuan Z."/>
            <person name="Ryder O.A."/>
            <person name="Leung F.C."/>
            <person name="Zhou Y."/>
            <person name="Cao J."/>
            <person name="Sun X."/>
            <person name="Fu Y."/>
            <person name="Fang X."/>
            <person name="Guo X."/>
            <person name="Wang B."/>
            <person name="Hou R."/>
            <person name="Shen F."/>
            <person name="Mu B."/>
            <person name="Ni P."/>
            <person name="Lin R."/>
            <person name="Qian W."/>
            <person name="Wang G."/>
            <person name="Yu C."/>
            <person name="Nie W."/>
            <person name="Wang J."/>
            <person name="Wu Z."/>
            <person name="Liang H."/>
            <person name="Min J."/>
            <person name="Wu Q."/>
            <person name="Cheng S."/>
            <person name="Ruan J."/>
            <person name="Wang M."/>
            <person name="Shi Z."/>
            <person name="Wen M."/>
            <person name="Liu B."/>
            <person name="Ren X."/>
            <person name="Zheng H."/>
            <person name="Dong D."/>
            <person name="Cook K."/>
            <person name="Shan G."/>
            <person name="Zhang H."/>
            <person name="Kosiol C."/>
            <person name="Xie X."/>
            <person name="Lu Z."/>
            <person name="Zheng H."/>
            <person name="Li Y."/>
            <person name="Steiner C.C."/>
            <person name="Lam T.T."/>
            <person name="Lin S."/>
            <person name="Zhang Q."/>
            <person name="Li G."/>
            <person name="Tian J."/>
            <person name="Gong T."/>
            <person name="Liu H."/>
            <person name="Zhang D."/>
            <person name="Fang L."/>
            <person name="Ye C."/>
            <person name="Zhang J."/>
            <person name="Hu W."/>
            <person name="Xu A."/>
            <person name="Ren Y."/>
            <person name="Zhang G."/>
            <person name="Bruford M.W."/>
            <person name="Li Q."/>
            <person name="Ma L."/>
            <person name="Guo Y."/>
            <person name="An N."/>
            <person name="Hu Y."/>
            <person name="Zheng Y."/>
            <person name="Shi Y."/>
            <person name="Li Z."/>
            <person name="Liu Q."/>
            <person name="Chen Y."/>
            <person name="Zhao J."/>
            <person name="Qu N."/>
            <person name="Zhao S."/>
            <person name="Tian F."/>
            <person name="Wang X."/>
            <person name="Wang H."/>
            <person name="Xu L."/>
            <person name="Liu X."/>
            <person name="Vinar T."/>
            <person name="Wang Y."/>
            <person name="Lam T.W."/>
            <person name="Yiu S.M."/>
            <person name="Liu S."/>
            <person name="Zhang H."/>
            <person name="Li D."/>
            <person name="Huang Y."/>
            <person name="Wang X."/>
            <person name="Yang G."/>
            <person name="Jiang Z."/>
            <person name="Wang J."/>
            <person name="Qin N."/>
            <person name="Li L."/>
            <person name="Li J."/>
            <person name="Bolund L."/>
            <person name="Kristiansen K."/>
            <person name="Wong G.K."/>
            <person name="Olson M."/>
            <person name="Zhang X."/>
            <person name="Li S."/>
            <person name="Yang H."/>
            <person name="Wang J."/>
            <person name="Wang J."/>
        </authorList>
    </citation>
    <scope>NUCLEOTIDE SEQUENCE [LARGE SCALE GENOMIC DNA]</scope>
</reference>
<keyword evidence="1" id="KW-0472">Membrane</keyword>
<name>A0A7N5JT24_AILME</name>
<dbReference type="AlphaFoldDB" id="A0A7N5JT24"/>
<keyword evidence="1" id="KW-0812">Transmembrane</keyword>
<evidence type="ECO:0000256" key="1">
    <source>
        <dbReference type="SAM" id="Phobius"/>
    </source>
</evidence>
<organism evidence="2 3">
    <name type="scientific">Ailuropoda melanoleuca</name>
    <name type="common">Giant panda</name>
    <dbReference type="NCBI Taxonomy" id="9646"/>
    <lineage>
        <taxon>Eukaryota</taxon>
        <taxon>Metazoa</taxon>
        <taxon>Chordata</taxon>
        <taxon>Craniata</taxon>
        <taxon>Vertebrata</taxon>
        <taxon>Euteleostomi</taxon>
        <taxon>Mammalia</taxon>
        <taxon>Eutheria</taxon>
        <taxon>Laurasiatheria</taxon>
        <taxon>Carnivora</taxon>
        <taxon>Caniformia</taxon>
        <taxon>Ursidae</taxon>
        <taxon>Ailuropoda</taxon>
    </lineage>
</organism>
<accession>A0A7N5JT24</accession>
<feature type="transmembrane region" description="Helical" evidence="1">
    <location>
        <begin position="25"/>
        <end position="47"/>
    </location>
</feature>
<keyword evidence="1" id="KW-1133">Transmembrane helix</keyword>
<gene>
    <name evidence="2" type="primary">SMIM42</name>
</gene>
<dbReference type="Ensembl" id="ENSAMET00000042471.1">
    <property type="protein sequence ID" value="ENSAMEP00000029957.1"/>
    <property type="gene ID" value="ENSAMEG00000026947.1"/>
</dbReference>
<dbReference type="Proteomes" id="UP000008912">
    <property type="component" value="Unassembled WGS sequence"/>
</dbReference>
<evidence type="ECO:0000313" key="2">
    <source>
        <dbReference type="Ensembl" id="ENSAMEP00000029957.1"/>
    </source>
</evidence>
<keyword evidence="3" id="KW-1185">Reference proteome</keyword>
<dbReference type="GeneTree" id="ENSGT01000000222236"/>
<reference evidence="2" key="2">
    <citation type="submission" date="2025-08" db="UniProtKB">
        <authorList>
            <consortium name="Ensembl"/>
        </authorList>
    </citation>
    <scope>IDENTIFICATION</scope>
</reference>
<evidence type="ECO:0000313" key="3">
    <source>
        <dbReference type="Proteomes" id="UP000008912"/>
    </source>
</evidence>
<proteinExistence type="predicted"/>
<protein>
    <submittedName>
        <fullName evidence="2">Small integral membrane protein 42</fullName>
    </submittedName>
</protein>
<sequence>MSSSQLPAFLWDKGTLTTAISDPAYLVKVLFFFAHLMMLVTLLLLVWKVTKDKGHKNRGPDPRKEETLLA</sequence>
<reference evidence="2" key="3">
    <citation type="submission" date="2025-09" db="UniProtKB">
        <authorList>
            <consortium name="Ensembl"/>
        </authorList>
    </citation>
    <scope>IDENTIFICATION</scope>
</reference>
<dbReference type="InParanoid" id="A0A7N5JT24"/>